<dbReference type="InterPro" id="IPR005119">
    <property type="entry name" value="LysR_subst-bd"/>
</dbReference>
<dbReference type="Proteomes" id="UP000504724">
    <property type="component" value="Chromosome"/>
</dbReference>
<dbReference type="AlphaFoldDB" id="A0A7D4P343"/>
<accession>A0A7D4P343</accession>
<dbReference type="GO" id="GO:0003677">
    <property type="term" value="F:DNA binding"/>
    <property type="evidence" value="ECO:0007669"/>
    <property type="project" value="UniProtKB-KW"/>
</dbReference>
<dbReference type="FunFam" id="1.10.10.10:FF:000001">
    <property type="entry name" value="LysR family transcriptional regulator"/>
    <property type="match status" value="1"/>
</dbReference>
<evidence type="ECO:0000256" key="3">
    <source>
        <dbReference type="ARBA" id="ARBA00023125"/>
    </source>
</evidence>
<sequence>MKIDLDALKLEQLSILLAVVEQGSFAAVAQKRNISASSISRTIQGLEKQLGFPLFERSTRHLQLTEAGAIYCESILPGIEMIRTAQAKALDSQNTVQGTLKVTLPPGFGEVKVVPLLKKFRELHPQLKLELLITGECLDFNKDRIDVAVRVGGQISSEFTVVPLTTVKLFLCASPEFLAQYPVETLEDVQNVPALHFLDYDTWFFRNLYEEGAERIELPVQRTIYASNVSAVGKMCIEGMGIALVPNWLVNEELRSGKLVRLLPDYEIGVNEFSYKVSLIYQGRGYLPMKTRVFAEFMERELSELNYFQALD</sequence>
<feature type="domain" description="HTH lysR-type" evidence="5">
    <location>
        <begin position="8"/>
        <end position="65"/>
    </location>
</feature>
<dbReference type="CDD" id="cd08422">
    <property type="entry name" value="PBP2_CrgA_like"/>
    <property type="match status" value="1"/>
</dbReference>
<dbReference type="InterPro" id="IPR000847">
    <property type="entry name" value="LysR_HTH_N"/>
</dbReference>
<dbReference type="PANTHER" id="PTHR30537">
    <property type="entry name" value="HTH-TYPE TRANSCRIPTIONAL REGULATOR"/>
    <property type="match status" value="1"/>
</dbReference>
<keyword evidence="4" id="KW-0804">Transcription</keyword>
<dbReference type="PROSITE" id="PS50931">
    <property type="entry name" value="HTH_LYSR"/>
    <property type="match status" value="1"/>
</dbReference>
<evidence type="ECO:0000313" key="7">
    <source>
        <dbReference type="Proteomes" id="UP000504724"/>
    </source>
</evidence>
<evidence type="ECO:0000256" key="4">
    <source>
        <dbReference type="ARBA" id="ARBA00023163"/>
    </source>
</evidence>
<evidence type="ECO:0000259" key="5">
    <source>
        <dbReference type="PROSITE" id="PS50931"/>
    </source>
</evidence>
<protein>
    <submittedName>
        <fullName evidence="6">LysR family transcriptional regulator</fullName>
    </submittedName>
</protein>
<evidence type="ECO:0000256" key="2">
    <source>
        <dbReference type="ARBA" id="ARBA00023015"/>
    </source>
</evidence>
<evidence type="ECO:0000256" key="1">
    <source>
        <dbReference type="ARBA" id="ARBA00009437"/>
    </source>
</evidence>
<dbReference type="GO" id="GO:0003700">
    <property type="term" value="F:DNA-binding transcription factor activity"/>
    <property type="evidence" value="ECO:0007669"/>
    <property type="project" value="InterPro"/>
</dbReference>
<dbReference type="KEGG" id="txa:HQN79_01585"/>
<dbReference type="Pfam" id="PF03466">
    <property type="entry name" value="LysR_substrate"/>
    <property type="match status" value="1"/>
</dbReference>
<dbReference type="RefSeq" id="WP_173283952.1">
    <property type="nucleotide sequence ID" value="NZ_CP054020.1"/>
</dbReference>
<comment type="similarity">
    <text evidence="1">Belongs to the LysR transcriptional regulatory family.</text>
</comment>
<organism evidence="6 7">
    <name type="scientific">Thiomicrorhabdus xiamenensis</name>
    <dbReference type="NCBI Taxonomy" id="2739063"/>
    <lineage>
        <taxon>Bacteria</taxon>
        <taxon>Pseudomonadati</taxon>
        <taxon>Pseudomonadota</taxon>
        <taxon>Gammaproteobacteria</taxon>
        <taxon>Thiotrichales</taxon>
        <taxon>Piscirickettsiaceae</taxon>
        <taxon>Thiomicrorhabdus</taxon>
    </lineage>
</organism>
<dbReference type="EMBL" id="CP054020">
    <property type="protein sequence ID" value="QKI88356.1"/>
    <property type="molecule type" value="Genomic_DNA"/>
</dbReference>
<dbReference type="Gene3D" id="3.40.190.290">
    <property type="match status" value="1"/>
</dbReference>
<dbReference type="InterPro" id="IPR036390">
    <property type="entry name" value="WH_DNA-bd_sf"/>
</dbReference>
<name>A0A7D4P343_9GAMM</name>
<dbReference type="InterPro" id="IPR058163">
    <property type="entry name" value="LysR-type_TF_proteobact-type"/>
</dbReference>
<reference evidence="6 7" key="1">
    <citation type="submission" date="2020-05" db="EMBL/GenBank/DDBJ databases">
        <title>Thiomicrorhabdus sediminis sp.nov. and Thiomicrorhabdus xiamenensis sp.nov., novel sulfur-oxidizing bacteria isolated from coastal sediment.</title>
        <authorList>
            <person name="Liu X."/>
        </authorList>
    </citation>
    <scope>NUCLEOTIDE SEQUENCE [LARGE SCALE GENOMIC DNA]</scope>
    <source>
        <strain evidence="6 7">G2</strain>
    </source>
</reference>
<dbReference type="Gene3D" id="1.10.10.10">
    <property type="entry name" value="Winged helix-like DNA-binding domain superfamily/Winged helix DNA-binding domain"/>
    <property type="match status" value="1"/>
</dbReference>
<dbReference type="SUPFAM" id="SSF46785">
    <property type="entry name" value="Winged helix' DNA-binding domain"/>
    <property type="match status" value="1"/>
</dbReference>
<dbReference type="Pfam" id="PF00126">
    <property type="entry name" value="HTH_1"/>
    <property type="match status" value="1"/>
</dbReference>
<proteinExistence type="inferred from homology"/>
<evidence type="ECO:0000313" key="6">
    <source>
        <dbReference type="EMBL" id="QKI88356.1"/>
    </source>
</evidence>
<dbReference type="SUPFAM" id="SSF53850">
    <property type="entry name" value="Periplasmic binding protein-like II"/>
    <property type="match status" value="1"/>
</dbReference>
<keyword evidence="3" id="KW-0238">DNA-binding</keyword>
<gene>
    <name evidence="6" type="ORF">HQN79_01585</name>
</gene>
<keyword evidence="7" id="KW-1185">Reference proteome</keyword>
<dbReference type="InterPro" id="IPR036388">
    <property type="entry name" value="WH-like_DNA-bd_sf"/>
</dbReference>
<keyword evidence="2" id="KW-0805">Transcription regulation</keyword>
<dbReference type="PANTHER" id="PTHR30537:SF5">
    <property type="entry name" value="HTH-TYPE TRANSCRIPTIONAL ACTIVATOR TTDR-RELATED"/>
    <property type="match status" value="1"/>
</dbReference>